<protein>
    <recommendedName>
        <fullName evidence="1">DUF7336 domain-containing protein</fullName>
    </recommendedName>
</protein>
<evidence type="ECO:0000259" key="1">
    <source>
        <dbReference type="Pfam" id="PF24024"/>
    </source>
</evidence>
<evidence type="ECO:0000313" key="3">
    <source>
        <dbReference type="Proteomes" id="UP001241758"/>
    </source>
</evidence>
<dbReference type="EMBL" id="JASCTH010000020">
    <property type="protein sequence ID" value="MDI6102595.1"/>
    <property type="molecule type" value="Genomic_DNA"/>
</dbReference>
<accession>A0ABT6WS73</accession>
<dbReference type="Proteomes" id="UP001241758">
    <property type="component" value="Unassembled WGS sequence"/>
</dbReference>
<comment type="caution">
    <text evidence="2">The sequence shown here is derived from an EMBL/GenBank/DDBJ whole genome shotgun (WGS) entry which is preliminary data.</text>
</comment>
<proteinExistence type="predicted"/>
<sequence length="94" mass="10882">MKIFLLWHVRHAPFVDGSPTRHRDESGELDWDEEEGDDLKILGAYSTERKAEERIARARLLPGFRDEPDCFLIDQYTVDADRWTDGFVTVAASE</sequence>
<gene>
    <name evidence="2" type="ORF">QLQ12_28635</name>
</gene>
<reference evidence="2 3" key="1">
    <citation type="submission" date="2023-05" db="EMBL/GenBank/DDBJ databases">
        <title>Actinoplanes sp. NEAU-A12 genome sequencing.</title>
        <authorList>
            <person name="Wang Z.-S."/>
        </authorList>
    </citation>
    <scope>NUCLEOTIDE SEQUENCE [LARGE SCALE GENOMIC DNA]</scope>
    <source>
        <strain evidence="2 3">NEAU-A12</strain>
    </source>
</reference>
<evidence type="ECO:0000313" key="2">
    <source>
        <dbReference type="EMBL" id="MDI6102595.1"/>
    </source>
</evidence>
<dbReference type="InterPro" id="IPR055760">
    <property type="entry name" value="DUF7336"/>
</dbReference>
<feature type="domain" description="DUF7336" evidence="1">
    <location>
        <begin position="37"/>
        <end position="87"/>
    </location>
</feature>
<name>A0ABT6WS73_9ACTN</name>
<keyword evidence="3" id="KW-1185">Reference proteome</keyword>
<organism evidence="2 3">
    <name type="scientific">Actinoplanes sandaracinus</name>
    <dbReference type="NCBI Taxonomy" id="3045177"/>
    <lineage>
        <taxon>Bacteria</taxon>
        <taxon>Bacillati</taxon>
        <taxon>Actinomycetota</taxon>
        <taxon>Actinomycetes</taxon>
        <taxon>Micromonosporales</taxon>
        <taxon>Micromonosporaceae</taxon>
        <taxon>Actinoplanes</taxon>
    </lineage>
</organism>
<dbReference type="Pfam" id="PF24024">
    <property type="entry name" value="DUF7336"/>
    <property type="match status" value="1"/>
</dbReference>
<dbReference type="RefSeq" id="WP_282763655.1">
    <property type="nucleotide sequence ID" value="NZ_JASCTH010000020.1"/>
</dbReference>